<dbReference type="InterPro" id="IPR036438">
    <property type="entry name" value="Insulin-like_sf"/>
</dbReference>
<dbReference type="GO" id="GO:0051147">
    <property type="term" value="P:regulation of muscle cell differentiation"/>
    <property type="evidence" value="ECO:0007669"/>
    <property type="project" value="TreeGrafter"/>
</dbReference>
<dbReference type="GO" id="GO:0005615">
    <property type="term" value="C:extracellular space"/>
    <property type="evidence" value="ECO:0007669"/>
    <property type="project" value="TreeGrafter"/>
</dbReference>
<dbReference type="PANTHER" id="PTHR46886">
    <property type="entry name" value="INSULIN-LIKE GROWTH FACTOR II"/>
    <property type="match status" value="1"/>
</dbReference>
<keyword evidence="7" id="KW-1185">Reference proteome</keyword>
<dbReference type="Pfam" id="PF00049">
    <property type="entry name" value="Insulin"/>
    <property type="match status" value="1"/>
</dbReference>
<reference evidence="6" key="2">
    <citation type="submission" date="2025-09" db="UniProtKB">
        <authorList>
            <consortium name="Ensembl"/>
        </authorList>
    </citation>
    <scope>IDENTIFICATION</scope>
</reference>
<dbReference type="Ensembl" id="ENSLLTT00000022607.1">
    <property type="protein sequence ID" value="ENSLLTP00000021800.1"/>
    <property type="gene ID" value="ENSLLTG00000016256.1"/>
</dbReference>
<evidence type="ECO:0000256" key="3">
    <source>
        <dbReference type="ARBA" id="ARBA00022729"/>
    </source>
</evidence>
<feature type="chain" id="PRO_5034306189" description="Insulin-like domain-containing protein" evidence="4">
    <location>
        <begin position="25"/>
        <end position="82"/>
    </location>
</feature>
<dbReference type="SMART" id="SM00078">
    <property type="entry name" value="IlGF"/>
    <property type="match status" value="1"/>
</dbReference>
<accession>A0A8C5SPW9</accession>
<evidence type="ECO:0000313" key="6">
    <source>
        <dbReference type="Ensembl" id="ENSLLTP00000021800.1"/>
    </source>
</evidence>
<comment type="subcellular location">
    <subcellularLocation>
        <location evidence="1">Secreted</location>
    </subcellularLocation>
</comment>
<dbReference type="GO" id="GO:0005179">
    <property type="term" value="F:hormone activity"/>
    <property type="evidence" value="ECO:0007669"/>
    <property type="project" value="InterPro"/>
</dbReference>
<keyword evidence="2" id="KW-0964">Secreted</keyword>
<dbReference type="AlphaFoldDB" id="A0A8C5SPW9"/>
<feature type="signal peptide" evidence="4">
    <location>
        <begin position="1"/>
        <end position="24"/>
    </location>
</feature>
<dbReference type="GO" id="GO:0046628">
    <property type="term" value="P:positive regulation of insulin receptor signaling pathway"/>
    <property type="evidence" value="ECO:0007669"/>
    <property type="project" value="TreeGrafter"/>
</dbReference>
<evidence type="ECO:0000259" key="5">
    <source>
        <dbReference type="SMART" id="SM00078"/>
    </source>
</evidence>
<dbReference type="GO" id="GO:0005159">
    <property type="term" value="F:insulin-like growth factor receptor binding"/>
    <property type="evidence" value="ECO:0007669"/>
    <property type="project" value="TreeGrafter"/>
</dbReference>
<dbReference type="GO" id="GO:1905564">
    <property type="term" value="P:positive regulation of vascular endothelial cell proliferation"/>
    <property type="evidence" value="ECO:0007669"/>
    <property type="project" value="TreeGrafter"/>
</dbReference>
<dbReference type="GO" id="GO:0008083">
    <property type="term" value="F:growth factor activity"/>
    <property type="evidence" value="ECO:0007669"/>
    <property type="project" value="TreeGrafter"/>
</dbReference>
<dbReference type="InterPro" id="IPR016179">
    <property type="entry name" value="Insulin-like"/>
</dbReference>
<name>A0A8C5SPW9_LATLA</name>
<proteinExistence type="predicted"/>
<dbReference type="GO" id="GO:0043410">
    <property type="term" value="P:positive regulation of MAPK cascade"/>
    <property type="evidence" value="ECO:0007669"/>
    <property type="project" value="TreeGrafter"/>
</dbReference>
<organism evidence="6 7">
    <name type="scientific">Laticauda laticaudata</name>
    <name type="common">Blue-ringed sea krait</name>
    <name type="synonym">Blue-lipped sea krait</name>
    <dbReference type="NCBI Taxonomy" id="8630"/>
    <lineage>
        <taxon>Eukaryota</taxon>
        <taxon>Metazoa</taxon>
        <taxon>Chordata</taxon>
        <taxon>Craniata</taxon>
        <taxon>Vertebrata</taxon>
        <taxon>Euteleostomi</taxon>
        <taxon>Lepidosauria</taxon>
        <taxon>Squamata</taxon>
        <taxon>Bifurcata</taxon>
        <taxon>Unidentata</taxon>
        <taxon>Episquamata</taxon>
        <taxon>Toxicofera</taxon>
        <taxon>Serpentes</taxon>
        <taxon>Colubroidea</taxon>
        <taxon>Elapidae</taxon>
        <taxon>Laticaudinae</taxon>
        <taxon>Laticauda</taxon>
    </lineage>
</organism>
<reference evidence="6" key="1">
    <citation type="submission" date="2025-08" db="UniProtKB">
        <authorList>
            <consortium name="Ensembl"/>
        </authorList>
    </citation>
    <scope>IDENTIFICATION</scope>
</reference>
<evidence type="ECO:0000313" key="7">
    <source>
        <dbReference type="Proteomes" id="UP000694406"/>
    </source>
</evidence>
<evidence type="ECO:0000256" key="4">
    <source>
        <dbReference type="SAM" id="SignalP"/>
    </source>
</evidence>
<evidence type="ECO:0000256" key="1">
    <source>
        <dbReference type="ARBA" id="ARBA00004613"/>
    </source>
</evidence>
<dbReference type="GO" id="GO:0043539">
    <property type="term" value="F:protein serine/threonine kinase activator activity"/>
    <property type="evidence" value="ECO:0007669"/>
    <property type="project" value="TreeGrafter"/>
</dbReference>
<dbReference type="GO" id="GO:0042104">
    <property type="term" value="P:positive regulation of activated T cell proliferation"/>
    <property type="evidence" value="ECO:0007669"/>
    <property type="project" value="TreeGrafter"/>
</dbReference>
<dbReference type="GO" id="GO:0045944">
    <property type="term" value="P:positive regulation of transcription by RNA polymerase II"/>
    <property type="evidence" value="ECO:0007669"/>
    <property type="project" value="TreeGrafter"/>
</dbReference>
<keyword evidence="3 4" id="KW-0732">Signal</keyword>
<dbReference type="GeneTree" id="ENSGT00940000160745"/>
<dbReference type="PANTHER" id="PTHR46886:SF1">
    <property type="entry name" value="INSULIN-LIKE GROWTH FACTOR II"/>
    <property type="match status" value="1"/>
</dbReference>
<evidence type="ECO:0000256" key="2">
    <source>
        <dbReference type="ARBA" id="ARBA00022525"/>
    </source>
</evidence>
<feature type="domain" description="Insulin-like" evidence="5">
    <location>
        <begin position="29"/>
        <end position="70"/>
    </location>
</feature>
<sequence>MCISRRILLLMLTFLAYTIDSVSAYSPAETLCGGELVDTLQFVCGERGFYFSKYGWGGVKQAHCCIWGYCNLIYLFSIIYFI</sequence>
<dbReference type="Proteomes" id="UP000694406">
    <property type="component" value="Unplaced"/>
</dbReference>
<dbReference type="Gene3D" id="1.10.100.10">
    <property type="entry name" value="Insulin-like"/>
    <property type="match status" value="1"/>
</dbReference>
<dbReference type="SUPFAM" id="SSF56994">
    <property type="entry name" value="Insulin-like"/>
    <property type="match status" value="1"/>
</dbReference>
<protein>
    <recommendedName>
        <fullName evidence="5">Insulin-like domain-containing protein</fullName>
    </recommendedName>
</protein>